<sequence>MKTLLLLAATLGTLTNSIAGELKVENYAFAKAETSSLHISTPKPDANTIKVALLLDTSNSMDGLIDQARAQLWELVNELALAKCGNDSQPDLKIALYEYGNDRLNAREGYIRMVSAFSTDLDEISKNLFSLTTNGGNEYCGNVIQTSLNQLDWGKNANDLNLIFIAGNEPFDQGPIAYQSAASNACGKDVTINTIFCGDYNQGVKTHWKDGAALTKGDYIAINSDRTTVHIPSPYDDEILHKNAALNKTYVGYGNLASSKMALQSSQDSNAEAYGSANAVKRAVSKSSRLYKNSSWDLVDALDDNEHIVEELEVSELPKELKGKDEEEIKAYIAQKKKERTKIQEEIATLNKKRQSYVATKTDKKDNELRNALIEAIKKQGKVKDYHWEE</sequence>
<evidence type="ECO:0000313" key="1">
    <source>
        <dbReference type="EMBL" id="KGO06656.1"/>
    </source>
</evidence>
<organism evidence="1 2">
    <name type="scientific">Dokdonia donghaensis DSW-1</name>
    <dbReference type="NCBI Taxonomy" id="1300343"/>
    <lineage>
        <taxon>Bacteria</taxon>
        <taxon>Pseudomonadati</taxon>
        <taxon>Bacteroidota</taxon>
        <taxon>Flavobacteriia</taxon>
        <taxon>Flavobacteriales</taxon>
        <taxon>Flavobacteriaceae</taxon>
        <taxon>Dokdonia</taxon>
    </lineage>
</organism>
<dbReference type="RefSeq" id="WP_035325792.1">
    <property type="nucleotide sequence ID" value="NZ_CP015125.1"/>
</dbReference>
<comment type="caution">
    <text evidence="1">The sequence shown here is derived from an EMBL/GenBank/DDBJ whole genome shotgun (WGS) entry which is preliminary data.</text>
</comment>
<protein>
    <submittedName>
        <fullName evidence="1">von Willebrand factor type A</fullName>
    </submittedName>
</protein>
<keyword evidence="2" id="KW-1185">Reference proteome</keyword>
<dbReference type="Proteomes" id="UP000030140">
    <property type="component" value="Unassembled WGS sequence"/>
</dbReference>
<dbReference type="AlphaFoldDB" id="A0A0A2GWF7"/>
<reference evidence="1 2" key="1">
    <citation type="submission" date="2014-10" db="EMBL/GenBank/DDBJ databases">
        <title>Draft genome sequence of the proteorhodopsin-containing marine bacterium Dokdonia donghaensis.</title>
        <authorList>
            <person name="Gomez-Consarnau L."/>
            <person name="Gonzalez J.M."/>
            <person name="Riedel T."/>
            <person name="Jaenicke S."/>
            <person name="Wagner-Doebler I."/>
            <person name="Fuhrman J.A."/>
        </authorList>
    </citation>
    <scope>NUCLEOTIDE SEQUENCE [LARGE SCALE GENOMIC DNA]</scope>
    <source>
        <strain evidence="1 2">DSW-1</strain>
    </source>
</reference>
<dbReference type="OrthoDB" id="5827268at2"/>
<name>A0A0A2GWF7_9FLAO</name>
<dbReference type="SUPFAM" id="SSF53300">
    <property type="entry name" value="vWA-like"/>
    <property type="match status" value="1"/>
</dbReference>
<proteinExistence type="predicted"/>
<dbReference type="EMBL" id="JSAQ01000001">
    <property type="protein sequence ID" value="KGO06656.1"/>
    <property type="molecule type" value="Genomic_DNA"/>
</dbReference>
<accession>A0A0A2GWF7</accession>
<dbReference type="PATRIC" id="fig|1300343.5.peg.314"/>
<dbReference type="KEGG" id="ddo:I597_0312"/>
<dbReference type="InterPro" id="IPR036465">
    <property type="entry name" value="vWFA_dom_sf"/>
</dbReference>
<dbReference type="CDD" id="cd00198">
    <property type="entry name" value="vWFA"/>
    <property type="match status" value="1"/>
</dbReference>
<gene>
    <name evidence="1" type="ORF">NV36_07230</name>
</gene>
<evidence type="ECO:0000313" key="2">
    <source>
        <dbReference type="Proteomes" id="UP000030140"/>
    </source>
</evidence>
<dbReference type="Gene3D" id="3.40.50.410">
    <property type="entry name" value="von Willebrand factor, type A domain"/>
    <property type="match status" value="1"/>
</dbReference>